<evidence type="ECO:0000256" key="4">
    <source>
        <dbReference type="ARBA" id="ARBA00022679"/>
    </source>
</evidence>
<keyword evidence="4 11" id="KW-0808">Transferase</keyword>
<evidence type="ECO:0000256" key="3">
    <source>
        <dbReference type="ARBA" id="ARBA00004868"/>
    </source>
</evidence>
<dbReference type="NCBIfam" id="NF006830">
    <property type="entry name" value="PRK09355.1"/>
    <property type="match status" value="1"/>
</dbReference>
<dbReference type="UniPathway" id="UPA00060">
    <property type="reaction ID" value="UER00139"/>
</dbReference>
<keyword evidence="6 11" id="KW-0547">Nucleotide-binding</keyword>
<gene>
    <name evidence="11" type="primary">thiM</name>
    <name evidence="12" type="ORF">DGQ38_16610</name>
</gene>
<dbReference type="GO" id="GO:0005524">
    <property type="term" value="F:ATP binding"/>
    <property type="evidence" value="ECO:0007669"/>
    <property type="project" value="UniProtKB-UniRule"/>
</dbReference>
<evidence type="ECO:0000256" key="11">
    <source>
        <dbReference type="HAMAP-Rule" id="MF_00228"/>
    </source>
</evidence>
<evidence type="ECO:0000256" key="8">
    <source>
        <dbReference type="ARBA" id="ARBA00022840"/>
    </source>
</evidence>
<feature type="binding site" evidence="11">
    <location>
        <position position="168"/>
    </location>
    <ligand>
        <name>ATP</name>
        <dbReference type="ChEBI" id="CHEBI:30616"/>
    </ligand>
</feature>
<name>A0A3D5J3Y7_9FLAO</name>
<feature type="binding site" evidence="11">
    <location>
        <position position="46"/>
    </location>
    <ligand>
        <name>substrate</name>
    </ligand>
</feature>
<dbReference type="CDD" id="cd01170">
    <property type="entry name" value="THZ_kinase"/>
    <property type="match status" value="1"/>
</dbReference>
<dbReference type="PIRSF" id="PIRSF000513">
    <property type="entry name" value="Thz_kinase"/>
    <property type="match status" value="1"/>
</dbReference>
<organism evidence="12 13">
    <name type="scientific">Zunongwangia profunda</name>
    <dbReference type="NCBI Taxonomy" id="398743"/>
    <lineage>
        <taxon>Bacteria</taxon>
        <taxon>Pseudomonadati</taxon>
        <taxon>Bacteroidota</taxon>
        <taxon>Flavobacteriia</taxon>
        <taxon>Flavobacteriales</taxon>
        <taxon>Flavobacteriaceae</taxon>
        <taxon>Zunongwangia</taxon>
    </lineage>
</organism>
<dbReference type="GO" id="GO:0000287">
    <property type="term" value="F:magnesium ion binding"/>
    <property type="evidence" value="ECO:0007669"/>
    <property type="project" value="UniProtKB-UniRule"/>
</dbReference>
<reference evidence="12 13" key="1">
    <citation type="journal article" date="2018" name="Nat. Biotechnol.">
        <title>A standardized bacterial taxonomy based on genome phylogeny substantially revises the tree of life.</title>
        <authorList>
            <person name="Parks D.H."/>
            <person name="Chuvochina M."/>
            <person name="Waite D.W."/>
            <person name="Rinke C."/>
            <person name="Skarshewski A."/>
            <person name="Chaumeil P.A."/>
            <person name="Hugenholtz P."/>
        </authorList>
    </citation>
    <scope>NUCLEOTIDE SEQUENCE [LARGE SCALE GENOMIC DNA]</scope>
    <source>
        <strain evidence="12">UBA9359</strain>
    </source>
</reference>
<comment type="function">
    <text evidence="11">Catalyzes the phosphorylation of the hydroxyl group of 4-methyl-5-beta-hydroxyethylthiazole (THZ).</text>
</comment>
<dbReference type="Pfam" id="PF02110">
    <property type="entry name" value="HK"/>
    <property type="match status" value="1"/>
</dbReference>
<evidence type="ECO:0000256" key="9">
    <source>
        <dbReference type="ARBA" id="ARBA00022842"/>
    </source>
</evidence>
<dbReference type="InterPro" id="IPR000417">
    <property type="entry name" value="Hyethyz_kinase"/>
</dbReference>
<dbReference type="EMBL" id="DPMF01000380">
    <property type="protein sequence ID" value="HCV82664.1"/>
    <property type="molecule type" value="Genomic_DNA"/>
</dbReference>
<dbReference type="EC" id="2.7.1.50" evidence="11"/>
<keyword evidence="9 11" id="KW-0460">Magnesium</keyword>
<evidence type="ECO:0000256" key="10">
    <source>
        <dbReference type="ARBA" id="ARBA00022977"/>
    </source>
</evidence>
<keyword evidence="8 11" id="KW-0067">ATP-binding</keyword>
<proteinExistence type="inferred from homology"/>
<evidence type="ECO:0000256" key="2">
    <source>
        <dbReference type="ARBA" id="ARBA00001946"/>
    </source>
</evidence>
<dbReference type="PRINTS" id="PR01099">
    <property type="entry name" value="HYETHTZKNASE"/>
</dbReference>
<protein>
    <recommendedName>
        <fullName evidence="11">Hydroxyethylthiazole kinase</fullName>
        <ecNumber evidence="11">2.7.1.50</ecNumber>
    </recommendedName>
    <alternativeName>
        <fullName evidence="11">4-methyl-5-beta-hydroxyethylthiazole kinase</fullName>
        <shortName evidence="11">TH kinase</shortName>
        <shortName evidence="11">Thz kinase</shortName>
    </alternativeName>
</protein>
<feature type="binding site" evidence="11">
    <location>
        <position position="195"/>
    </location>
    <ligand>
        <name>substrate</name>
    </ligand>
</feature>
<dbReference type="GO" id="GO:0004417">
    <property type="term" value="F:hydroxyethylthiazole kinase activity"/>
    <property type="evidence" value="ECO:0007669"/>
    <property type="project" value="UniProtKB-UniRule"/>
</dbReference>
<evidence type="ECO:0000256" key="7">
    <source>
        <dbReference type="ARBA" id="ARBA00022777"/>
    </source>
</evidence>
<comment type="similarity">
    <text evidence="11">Belongs to the Thz kinase family.</text>
</comment>
<dbReference type="NCBIfam" id="TIGR00694">
    <property type="entry name" value="thiM"/>
    <property type="match status" value="1"/>
</dbReference>
<keyword evidence="7 11" id="KW-0418">Kinase</keyword>
<keyword evidence="5 11" id="KW-0479">Metal-binding</keyword>
<dbReference type="GO" id="GO:0009228">
    <property type="term" value="P:thiamine biosynthetic process"/>
    <property type="evidence" value="ECO:0007669"/>
    <property type="project" value="UniProtKB-KW"/>
</dbReference>
<feature type="binding site" evidence="11">
    <location>
        <position position="121"/>
    </location>
    <ligand>
        <name>ATP</name>
        <dbReference type="ChEBI" id="CHEBI:30616"/>
    </ligand>
</feature>
<dbReference type="AlphaFoldDB" id="A0A3D5J3Y7"/>
<evidence type="ECO:0000256" key="5">
    <source>
        <dbReference type="ARBA" id="ARBA00022723"/>
    </source>
</evidence>
<dbReference type="InterPro" id="IPR029056">
    <property type="entry name" value="Ribokinase-like"/>
</dbReference>
<comment type="caution">
    <text evidence="12">The sequence shown here is derived from an EMBL/GenBank/DDBJ whole genome shotgun (WGS) entry which is preliminary data.</text>
</comment>
<accession>A0A3D5J3Y7</accession>
<comment type="catalytic activity">
    <reaction evidence="1 11">
        <text>5-(2-hydroxyethyl)-4-methylthiazole + ATP = 4-methyl-5-(2-phosphooxyethyl)-thiazole + ADP + H(+)</text>
        <dbReference type="Rhea" id="RHEA:24212"/>
        <dbReference type="ChEBI" id="CHEBI:15378"/>
        <dbReference type="ChEBI" id="CHEBI:17957"/>
        <dbReference type="ChEBI" id="CHEBI:30616"/>
        <dbReference type="ChEBI" id="CHEBI:58296"/>
        <dbReference type="ChEBI" id="CHEBI:456216"/>
        <dbReference type="EC" id="2.7.1.50"/>
    </reaction>
</comment>
<comment type="cofactor">
    <cofactor evidence="2 11">
        <name>Mg(2+)</name>
        <dbReference type="ChEBI" id="CHEBI:18420"/>
    </cofactor>
</comment>
<sequence length="266" mass="28219">MNMENILWPHIQRLKTSVPLIHNITNYVVMNNTANALLAAGASPIMAHAQSEIEDMVNICQALVVNIGTLDEYWSTSMINAAKKANELSKPWVLDPVGAGATSYRNEIIAKLLELKPTIIRANASEIMALAKATNIATKGVDSTAESDEAIEAATSLQKEFGAVICISGETDIIIGKDQKLSLKNGNALMAKVTGMGCSASALTAAFAAILENKFEATVAAMALIGVCGEIAAKSSSGPGSLQLTLLDKLYNITEEEFRSHLKIGE</sequence>
<evidence type="ECO:0000256" key="1">
    <source>
        <dbReference type="ARBA" id="ARBA00001771"/>
    </source>
</evidence>
<evidence type="ECO:0000313" key="13">
    <source>
        <dbReference type="Proteomes" id="UP000264330"/>
    </source>
</evidence>
<dbReference type="HAMAP" id="MF_00228">
    <property type="entry name" value="Thz_kinase"/>
    <property type="match status" value="1"/>
</dbReference>
<evidence type="ECO:0000256" key="6">
    <source>
        <dbReference type="ARBA" id="ARBA00022741"/>
    </source>
</evidence>
<dbReference type="Gene3D" id="3.40.1190.20">
    <property type="match status" value="1"/>
</dbReference>
<dbReference type="GO" id="GO:0009229">
    <property type="term" value="P:thiamine diphosphate biosynthetic process"/>
    <property type="evidence" value="ECO:0007669"/>
    <property type="project" value="UniProtKB-UniRule"/>
</dbReference>
<keyword evidence="10 11" id="KW-0784">Thiamine biosynthesis</keyword>
<comment type="pathway">
    <text evidence="3 11">Cofactor biosynthesis; thiamine diphosphate biosynthesis; 4-methyl-5-(2-phosphoethyl)-thiazole from 5-(2-hydroxyethyl)-4-methylthiazole: step 1/1.</text>
</comment>
<dbReference type="SUPFAM" id="SSF53613">
    <property type="entry name" value="Ribokinase-like"/>
    <property type="match status" value="1"/>
</dbReference>
<dbReference type="Proteomes" id="UP000264330">
    <property type="component" value="Unassembled WGS sequence"/>
</dbReference>
<evidence type="ECO:0000313" key="12">
    <source>
        <dbReference type="EMBL" id="HCV82664.1"/>
    </source>
</evidence>